<dbReference type="PANTHER" id="PTHR30349:SF64">
    <property type="entry name" value="PROPHAGE INTEGRASE INTD-RELATED"/>
    <property type="match status" value="1"/>
</dbReference>
<name>A0ABV7FHZ5_9GAMM</name>
<proteinExistence type="inferred from homology"/>
<dbReference type="Pfam" id="PF13495">
    <property type="entry name" value="Phage_int_SAM_4"/>
    <property type="match status" value="1"/>
</dbReference>
<dbReference type="NCBIfam" id="TIGR02249">
    <property type="entry name" value="integrase_gron"/>
    <property type="match status" value="1"/>
</dbReference>
<dbReference type="RefSeq" id="WP_378121299.1">
    <property type="nucleotide sequence ID" value="NZ_JBHRTF010000016.1"/>
</dbReference>
<evidence type="ECO:0000259" key="6">
    <source>
        <dbReference type="PROSITE" id="PS51898"/>
    </source>
</evidence>
<dbReference type="EMBL" id="JBHRTF010000016">
    <property type="protein sequence ID" value="MFC3117236.1"/>
    <property type="molecule type" value="Genomic_DNA"/>
</dbReference>
<dbReference type="InterPro" id="IPR004107">
    <property type="entry name" value="Integrase_SAM-like_N"/>
</dbReference>
<keyword evidence="9" id="KW-1185">Reference proteome</keyword>
<dbReference type="Gene3D" id="1.10.443.10">
    <property type="entry name" value="Intergrase catalytic core"/>
    <property type="match status" value="1"/>
</dbReference>
<dbReference type="InterPro" id="IPR044068">
    <property type="entry name" value="CB"/>
</dbReference>
<dbReference type="InterPro" id="IPR013762">
    <property type="entry name" value="Integrase-like_cat_sf"/>
</dbReference>
<keyword evidence="3 5" id="KW-0238">DNA-binding</keyword>
<dbReference type="SUPFAM" id="SSF56349">
    <property type="entry name" value="DNA breaking-rejoining enzymes"/>
    <property type="match status" value="1"/>
</dbReference>
<feature type="domain" description="Core-binding (CB)" evidence="7">
    <location>
        <begin position="1"/>
        <end position="86"/>
    </location>
</feature>
<dbReference type="PROSITE" id="PS51900">
    <property type="entry name" value="CB"/>
    <property type="match status" value="1"/>
</dbReference>
<comment type="similarity">
    <text evidence="1">Belongs to the 'phage' integrase family.</text>
</comment>
<sequence length="327" mass="37249">MVSLSSPFLEMVRGEIRLRGYSIRTEKSYIYWIKQFILFHQKRHPAEMAAVEVKAFLTWLAVKQNVAVNTQKVALNALVFLYAKILKQELGDLGFTLAVKQRHLPVVLSQEEILLIFAQMQGRNRLIFELLYAGGLRITECLRLRVQDIDFSQGSICVRDAKGNKDRQTLLGKSLVPQLSELIERSLELQREDNQRGIGPSLPHQLAKKFPNAFRSPAWMYIFPSVSYSEQPVTHQLCRHHLHDSVARKALQQAVVAAGIDRKRVTCHSFRHSFATHLLQAGCDIRNVQELLGHNDVKTTQIYTHVLGQHFSGVNSPLDRLRLLGGL</sequence>
<keyword evidence="2" id="KW-0229">DNA integration</keyword>
<accession>A0ABV7FHZ5</accession>
<reference evidence="9" key="1">
    <citation type="journal article" date="2019" name="Int. J. Syst. Evol. Microbiol.">
        <title>The Global Catalogue of Microorganisms (GCM) 10K type strain sequencing project: providing services to taxonomists for standard genome sequencing and annotation.</title>
        <authorList>
            <consortium name="The Broad Institute Genomics Platform"/>
            <consortium name="The Broad Institute Genome Sequencing Center for Infectious Disease"/>
            <person name="Wu L."/>
            <person name="Ma J."/>
        </authorList>
    </citation>
    <scope>NUCLEOTIDE SEQUENCE [LARGE SCALE GENOMIC DNA]</scope>
    <source>
        <strain evidence="9">KCTC 52237</strain>
    </source>
</reference>
<evidence type="ECO:0000259" key="7">
    <source>
        <dbReference type="PROSITE" id="PS51900"/>
    </source>
</evidence>
<dbReference type="Pfam" id="PF00589">
    <property type="entry name" value="Phage_integrase"/>
    <property type="match status" value="1"/>
</dbReference>
<dbReference type="Proteomes" id="UP001595555">
    <property type="component" value="Unassembled WGS sequence"/>
</dbReference>
<evidence type="ECO:0000256" key="2">
    <source>
        <dbReference type="ARBA" id="ARBA00022908"/>
    </source>
</evidence>
<dbReference type="InterPro" id="IPR010998">
    <property type="entry name" value="Integrase_recombinase_N"/>
</dbReference>
<keyword evidence="4" id="KW-0233">DNA recombination</keyword>
<gene>
    <name evidence="8" type="ORF">ACFODX_16830</name>
</gene>
<dbReference type="InterPro" id="IPR002104">
    <property type="entry name" value="Integrase_catalytic"/>
</dbReference>
<evidence type="ECO:0000256" key="4">
    <source>
        <dbReference type="ARBA" id="ARBA00023172"/>
    </source>
</evidence>
<organism evidence="8 9">
    <name type="scientific">Cellvibrio fontiphilus</name>
    <dbReference type="NCBI Taxonomy" id="1815559"/>
    <lineage>
        <taxon>Bacteria</taxon>
        <taxon>Pseudomonadati</taxon>
        <taxon>Pseudomonadota</taxon>
        <taxon>Gammaproteobacteria</taxon>
        <taxon>Cellvibrionales</taxon>
        <taxon>Cellvibrionaceae</taxon>
        <taxon>Cellvibrio</taxon>
    </lineage>
</organism>
<evidence type="ECO:0000256" key="3">
    <source>
        <dbReference type="ARBA" id="ARBA00023125"/>
    </source>
</evidence>
<dbReference type="Gene3D" id="1.10.150.130">
    <property type="match status" value="1"/>
</dbReference>
<evidence type="ECO:0000313" key="8">
    <source>
        <dbReference type="EMBL" id="MFC3117236.1"/>
    </source>
</evidence>
<evidence type="ECO:0000313" key="9">
    <source>
        <dbReference type="Proteomes" id="UP001595555"/>
    </source>
</evidence>
<dbReference type="PROSITE" id="PS51898">
    <property type="entry name" value="TYR_RECOMBINASE"/>
    <property type="match status" value="1"/>
</dbReference>
<evidence type="ECO:0000256" key="5">
    <source>
        <dbReference type="PROSITE-ProRule" id="PRU01248"/>
    </source>
</evidence>
<feature type="domain" description="Tyr recombinase" evidence="6">
    <location>
        <begin position="103"/>
        <end position="316"/>
    </location>
</feature>
<protein>
    <submittedName>
        <fullName evidence="8">Integron integrase</fullName>
    </submittedName>
</protein>
<evidence type="ECO:0000256" key="1">
    <source>
        <dbReference type="ARBA" id="ARBA00008857"/>
    </source>
</evidence>
<dbReference type="InterPro" id="IPR011010">
    <property type="entry name" value="DNA_brk_join_enz"/>
</dbReference>
<comment type="caution">
    <text evidence="8">The sequence shown here is derived from an EMBL/GenBank/DDBJ whole genome shotgun (WGS) entry which is preliminary data.</text>
</comment>
<dbReference type="InterPro" id="IPR011946">
    <property type="entry name" value="Integrase_integron-type"/>
</dbReference>
<dbReference type="InterPro" id="IPR050090">
    <property type="entry name" value="Tyrosine_recombinase_XerCD"/>
</dbReference>
<dbReference type="PANTHER" id="PTHR30349">
    <property type="entry name" value="PHAGE INTEGRASE-RELATED"/>
    <property type="match status" value="1"/>
</dbReference>